<dbReference type="AlphaFoldDB" id="A0A7Y7PND5"/>
<dbReference type="Pfam" id="PF13668">
    <property type="entry name" value="Ferritin_2"/>
    <property type="match status" value="1"/>
</dbReference>
<dbReference type="PROSITE" id="PS51318">
    <property type="entry name" value="TAT"/>
    <property type="match status" value="1"/>
</dbReference>
<accession>A0A7Y7PND5</accession>
<reference evidence="1 2" key="1">
    <citation type="submission" date="2020-05" db="EMBL/GenBank/DDBJ databases">
        <title>Hymenobacter terrestris sp. nov. and Hymenobacter lapidiphilus sp. nov., isolated from regoliths in Antarctica.</title>
        <authorList>
            <person name="Sedlacek I."/>
            <person name="Pantucek R."/>
            <person name="Zeman M."/>
            <person name="Holochova P."/>
            <person name="Kralova S."/>
            <person name="Stankova E."/>
            <person name="Sedo O."/>
            <person name="Micenkova L."/>
            <person name="Svec P."/>
            <person name="Gupta V."/>
            <person name="Sood U."/>
            <person name="Korpole U.S."/>
            <person name="Lal R."/>
        </authorList>
    </citation>
    <scope>NUCLEOTIDE SEQUENCE [LARGE SCALE GENOMIC DNA]</scope>
    <source>
        <strain evidence="1 2">P5342</strain>
    </source>
</reference>
<name>A0A7Y7PND5_9BACT</name>
<evidence type="ECO:0000313" key="2">
    <source>
        <dbReference type="Proteomes" id="UP000565521"/>
    </source>
</evidence>
<keyword evidence="2" id="KW-1185">Reference proteome</keyword>
<proteinExistence type="predicted"/>
<evidence type="ECO:0000313" key="1">
    <source>
        <dbReference type="EMBL" id="NVO31015.1"/>
    </source>
</evidence>
<organism evidence="1 2">
    <name type="scientific">Hymenobacter lapidiphilus</name>
    <dbReference type="NCBI Taxonomy" id="2608003"/>
    <lineage>
        <taxon>Bacteria</taxon>
        <taxon>Pseudomonadati</taxon>
        <taxon>Bacteroidota</taxon>
        <taxon>Cytophagia</taxon>
        <taxon>Cytophagales</taxon>
        <taxon>Hymenobacteraceae</taxon>
        <taxon>Hymenobacter</taxon>
    </lineage>
</organism>
<comment type="caution">
    <text evidence="1">The sequence shown here is derived from an EMBL/GenBank/DDBJ whole genome shotgun (WGS) entry which is preliminary data.</text>
</comment>
<dbReference type="Proteomes" id="UP000565521">
    <property type="component" value="Unassembled WGS sequence"/>
</dbReference>
<dbReference type="EMBL" id="JABKAU010000010">
    <property type="protein sequence ID" value="NVO31015.1"/>
    <property type="molecule type" value="Genomic_DNA"/>
</dbReference>
<gene>
    <name evidence="1" type="ORF">HW554_07330</name>
</gene>
<protein>
    <submittedName>
        <fullName evidence="1">Ferritin-like domain-containing protein</fullName>
    </submittedName>
</protein>
<dbReference type="InterPro" id="IPR006311">
    <property type="entry name" value="TAT_signal"/>
</dbReference>
<dbReference type="RefSeq" id="WP_176907931.1">
    <property type="nucleotide sequence ID" value="NZ_JABKAU010000010.1"/>
</dbReference>
<sequence length="242" mass="25671">MADLADTSFSGRALRRRTFLRVAGATAASSALVLAGCGNDDDDPTPGPDGGTGTLVFAANDTGILNLTYLVAQIQASLYQKVVTAPPSDFTAADTAAFVDMRDHEVIYREFYKSVLGTSVYDNGLTTALEFNFTTYTLTTRKGAYEAARTLEDLAVGAYNGLGRRLANSSYLRLLLKITSVKARHAAFVRDQAEPNSFAGPDVITPTGNQAGLDTIKTPAEVAKLLAPLVPVVLVADNLMTL</sequence>